<dbReference type="PROSITE" id="PS51723">
    <property type="entry name" value="PEPTIDASE_M60"/>
    <property type="match status" value="1"/>
</dbReference>
<dbReference type="InterPro" id="IPR042279">
    <property type="entry name" value="Pep_M60_3"/>
</dbReference>
<feature type="signal peptide" evidence="1">
    <location>
        <begin position="1"/>
        <end position="24"/>
    </location>
</feature>
<dbReference type="RefSeq" id="WP_090767092.1">
    <property type="nucleotide sequence ID" value="NZ_FMZH01000003.1"/>
</dbReference>
<dbReference type="Pfam" id="PF17291">
    <property type="entry name" value="M60-like_N"/>
    <property type="match status" value="1"/>
</dbReference>
<sequence>MKSKHIKVLTSACAALLLLTQACRKDYGYSFEDGYSKTEVKDTFGNQELDTSKYKIDRSQFNLARVFPGLVSISEPRLKSSKVTLDFDFVYANNANLRISVAPQGWFSTGMYAPAGELIQIDVPAGEYGMTAQIGAWDDDLTSLQTKLRAPVIYSRHTLAPGKNLIRNLYGGQVYIIPPRALGRKVEFTFTGTVKSPDFVLGQTTDEEWKAMMATTTVPFFELRGKRIIFTLPVSRLAKFPIASPTALMQTWDEQILHCYWEWYGLSENAADARDLNPMLPWRIVHDIQPSVGAQHSGYPVVAMANDNYFQQAVTLSGVVGQNWGTYHELGHNMQMNNTWNFDGNGEVSNNIFSLKVTNYHGYKHSNYKRLMTAALAFVTPTGTKSYVNASEDAKLGMFIQLMERYGFNFITYLTTEARHARFTSSSNQDKIDFFYERLSEFAKTDMEPFLTKWGITVSTVSKTKIAAKFPLLTEAVWLSDPS</sequence>
<dbReference type="STRING" id="390242.SAMN04488024_103217"/>
<dbReference type="InterPro" id="IPR031161">
    <property type="entry name" value="Peptidase_M60_dom"/>
</dbReference>
<feature type="chain" id="PRO_5011769550" evidence="1">
    <location>
        <begin position="25"/>
        <end position="483"/>
    </location>
</feature>
<dbReference type="PANTHER" id="PTHR15730">
    <property type="entry name" value="EXPERIMENTAL AUTOIMMUNE PROSTATITIS ANTIGEN 2-RELATED"/>
    <property type="match status" value="1"/>
</dbReference>
<organism evidence="3 4">
    <name type="scientific">Pedobacter soli</name>
    <dbReference type="NCBI Taxonomy" id="390242"/>
    <lineage>
        <taxon>Bacteria</taxon>
        <taxon>Pseudomonadati</taxon>
        <taxon>Bacteroidota</taxon>
        <taxon>Sphingobacteriia</taxon>
        <taxon>Sphingobacteriales</taxon>
        <taxon>Sphingobacteriaceae</taxon>
        <taxon>Pedobacter</taxon>
    </lineage>
</organism>
<dbReference type="EMBL" id="FMZH01000003">
    <property type="protein sequence ID" value="SDC86199.1"/>
    <property type="molecule type" value="Genomic_DNA"/>
</dbReference>
<dbReference type="PANTHER" id="PTHR15730:SF5">
    <property type="entry name" value="SI:CH211-210B2.2-RELATED"/>
    <property type="match status" value="1"/>
</dbReference>
<dbReference type="Proteomes" id="UP000199455">
    <property type="component" value="Unassembled WGS sequence"/>
</dbReference>
<dbReference type="Gene3D" id="3.40.390.80">
    <property type="entry name" value="Peptidase M60, enhancin-like domain 2"/>
    <property type="match status" value="1"/>
</dbReference>
<keyword evidence="1" id="KW-0732">Signal</keyword>
<dbReference type="Gene3D" id="1.10.390.30">
    <property type="entry name" value="Peptidase M60, enhancin-like domain 3"/>
    <property type="match status" value="1"/>
</dbReference>
<keyword evidence="4" id="KW-1185">Reference proteome</keyword>
<evidence type="ECO:0000313" key="4">
    <source>
        <dbReference type="Proteomes" id="UP000199455"/>
    </source>
</evidence>
<dbReference type="InterPro" id="IPR051244">
    <property type="entry name" value="TCAF"/>
</dbReference>
<proteinExistence type="predicted"/>
<evidence type="ECO:0000259" key="2">
    <source>
        <dbReference type="PROSITE" id="PS51723"/>
    </source>
</evidence>
<dbReference type="Pfam" id="PF13402">
    <property type="entry name" value="Peptidase_M60"/>
    <property type="match status" value="1"/>
</dbReference>
<dbReference type="Gene3D" id="2.60.120.1250">
    <property type="entry name" value="Peptidase M60, enhancin-like domain 1"/>
    <property type="match status" value="1"/>
</dbReference>
<feature type="domain" description="Peptidase M60" evidence="2">
    <location>
        <begin position="104"/>
        <end position="407"/>
    </location>
</feature>
<protein>
    <submittedName>
        <fullName evidence="3">Peptidase M60, enhancin and enhancin-like</fullName>
    </submittedName>
</protein>
<dbReference type="SMART" id="SM01276">
    <property type="entry name" value="M60-like"/>
    <property type="match status" value="1"/>
</dbReference>
<evidence type="ECO:0000256" key="1">
    <source>
        <dbReference type="SAM" id="SignalP"/>
    </source>
</evidence>
<dbReference type="AlphaFoldDB" id="A0A1G6Q1I8"/>
<reference evidence="4" key="1">
    <citation type="submission" date="2016-10" db="EMBL/GenBank/DDBJ databases">
        <authorList>
            <person name="Varghese N."/>
            <person name="Submissions S."/>
        </authorList>
    </citation>
    <scope>NUCLEOTIDE SEQUENCE [LARGE SCALE GENOMIC DNA]</scope>
    <source>
        <strain evidence="4">DSM 18609</strain>
    </source>
</reference>
<accession>A0A1G6Q1I8</accession>
<dbReference type="PROSITE" id="PS51257">
    <property type="entry name" value="PROKAR_LIPOPROTEIN"/>
    <property type="match status" value="1"/>
</dbReference>
<gene>
    <name evidence="3" type="ORF">SAMN04488024_103217</name>
</gene>
<evidence type="ECO:0000313" key="3">
    <source>
        <dbReference type="EMBL" id="SDC86199.1"/>
    </source>
</evidence>
<name>A0A1G6Q1I8_9SPHI</name>
<dbReference type="InterPro" id="IPR035423">
    <property type="entry name" value="M60-like_N"/>
</dbReference>